<feature type="compositionally biased region" description="Basic residues" evidence="2">
    <location>
        <begin position="63"/>
        <end position="82"/>
    </location>
</feature>
<dbReference type="NCBIfam" id="TIGR00756">
    <property type="entry name" value="PPR"/>
    <property type="match status" value="3"/>
</dbReference>
<dbReference type="Pfam" id="PF13041">
    <property type="entry name" value="PPR_2"/>
    <property type="match status" value="1"/>
</dbReference>
<evidence type="ECO:0000256" key="1">
    <source>
        <dbReference type="ARBA" id="ARBA00022737"/>
    </source>
</evidence>
<dbReference type="EMBL" id="MN740790">
    <property type="protein sequence ID" value="QHU11836.1"/>
    <property type="molecule type" value="Genomic_DNA"/>
</dbReference>
<name>A0A6C0K424_9ZZZZ</name>
<dbReference type="InterPro" id="IPR002885">
    <property type="entry name" value="PPR_rpt"/>
</dbReference>
<keyword evidence="1" id="KW-0677">Repeat</keyword>
<proteinExistence type="predicted"/>
<dbReference type="PANTHER" id="PTHR47932">
    <property type="entry name" value="ATPASE EXPRESSION PROTEIN 3"/>
    <property type="match status" value="1"/>
</dbReference>
<dbReference type="PROSITE" id="PS51375">
    <property type="entry name" value="PPR"/>
    <property type="match status" value="2"/>
</dbReference>
<accession>A0A6C0K424</accession>
<dbReference type="Gene3D" id="1.20.5.340">
    <property type="match status" value="1"/>
</dbReference>
<sequence>MQQQHKEAVYQIIHDAIRSNKTTTKVIRQQLRKILDPLSVKEEDREPLLDCWLQVMEKEKEKKKKPKRKIEKISPKSKKSKNAKKEYEDKIMSCLQEKYDLEKAVTIWNDMLRDGIEPSKETYLNMFTLYYENSDTKEIRDKAIAFWNDMVTNHGVQPDAQAYGDMIGILWSDDEFKEAIDLWDEMVSRDIMGSRDGYCYMISLLGRHKWFDEAEGLWEELFKNGMEPRLQVFENLILYYYSERRNAFIRDKAITFWTKNWPARVPHAGKALPLMIGIYMEDEDYEGARQLWEEMDRIGMKHTRQSYNYMILYFAEHGDLEKVKQLWKEMHARGFKPDVNTQYLKYLSEIQQTV</sequence>
<dbReference type="AlphaFoldDB" id="A0A6C0K424"/>
<protein>
    <recommendedName>
        <fullName evidence="4">Pentacotripeptide-repeat region of PRORP domain-containing protein</fullName>
    </recommendedName>
</protein>
<evidence type="ECO:0000256" key="2">
    <source>
        <dbReference type="SAM" id="MobiDB-lite"/>
    </source>
</evidence>
<organism evidence="3">
    <name type="scientific">viral metagenome</name>
    <dbReference type="NCBI Taxonomy" id="1070528"/>
    <lineage>
        <taxon>unclassified sequences</taxon>
        <taxon>metagenomes</taxon>
        <taxon>organismal metagenomes</taxon>
    </lineage>
</organism>
<evidence type="ECO:0008006" key="4">
    <source>
        <dbReference type="Google" id="ProtNLM"/>
    </source>
</evidence>
<evidence type="ECO:0000313" key="3">
    <source>
        <dbReference type="EMBL" id="QHU11836.1"/>
    </source>
</evidence>
<dbReference type="Gene3D" id="1.25.40.10">
    <property type="entry name" value="Tetratricopeptide repeat domain"/>
    <property type="match status" value="2"/>
</dbReference>
<dbReference type="PANTHER" id="PTHR47932:SF44">
    <property type="entry name" value="MIOREX COMPLEX COMPONENT 1"/>
    <property type="match status" value="1"/>
</dbReference>
<feature type="region of interest" description="Disordered" evidence="2">
    <location>
        <begin position="63"/>
        <end position="84"/>
    </location>
</feature>
<reference evidence="3" key="1">
    <citation type="journal article" date="2020" name="Nature">
        <title>Giant virus diversity and host interactions through global metagenomics.</title>
        <authorList>
            <person name="Schulz F."/>
            <person name="Roux S."/>
            <person name="Paez-Espino D."/>
            <person name="Jungbluth S."/>
            <person name="Walsh D.A."/>
            <person name="Denef V.J."/>
            <person name="McMahon K.D."/>
            <person name="Konstantinidis K.T."/>
            <person name="Eloe-Fadrosh E.A."/>
            <person name="Kyrpides N.C."/>
            <person name="Woyke T."/>
        </authorList>
    </citation>
    <scope>NUCLEOTIDE SEQUENCE</scope>
    <source>
        <strain evidence="3">GVMAG-S-1101169-75</strain>
    </source>
</reference>
<dbReference type="Pfam" id="PF01535">
    <property type="entry name" value="PPR"/>
    <property type="match status" value="3"/>
</dbReference>
<dbReference type="InterPro" id="IPR011990">
    <property type="entry name" value="TPR-like_helical_dom_sf"/>
</dbReference>